<gene>
    <name evidence="1" type="ORF">UFOPK4134_01817</name>
</gene>
<dbReference type="EMBL" id="CAFBPS010000220">
    <property type="protein sequence ID" value="CAB5037830.1"/>
    <property type="molecule type" value="Genomic_DNA"/>
</dbReference>
<protein>
    <submittedName>
        <fullName evidence="1">Unannotated protein</fullName>
    </submittedName>
</protein>
<organism evidence="1">
    <name type="scientific">freshwater metagenome</name>
    <dbReference type="NCBI Taxonomy" id="449393"/>
    <lineage>
        <taxon>unclassified sequences</taxon>
        <taxon>metagenomes</taxon>
        <taxon>ecological metagenomes</taxon>
    </lineage>
</organism>
<accession>A0A6J7SBS4</accession>
<name>A0A6J7SBS4_9ZZZZ</name>
<dbReference type="AlphaFoldDB" id="A0A6J7SBS4"/>
<evidence type="ECO:0000313" key="1">
    <source>
        <dbReference type="EMBL" id="CAB5037830.1"/>
    </source>
</evidence>
<proteinExistence type="predicted"/>
<sequence>MTTLAVVAHLVDVRTARCIWFGGHLATVGELRHAHNIGNHDPFGTIHKIGPHPVGELLWIDASNETQIADNHESLNVMRVRVRIDLGHNLRDTLHLRLRFTSKQRG</sequence>
<reference evidence="1" key="1">
    <citation type="submission" date="2020-05" db="EMBL/GenBank/DDBJ databases">
        <authorList>
            <person name="Chiriac C."/>
            <person name="Salcher M."/>
            <person name="Ghai R."/>
            <person name="Kavagutti S V."/>
        </authorList>
    </citation>
    <scope>NUCLEOTIDE SEQUENCE</scope>
</reference>